<dbReference type="EMBL" id="JAIWYP010000010">
    <property type="protein sequence ID" value="KAH3751059.1"/>
    <property type="molecule type" value="Genomic_DNA"/>
</dbReference>
<comment type="caution">
    <text evidence="1">The sequence shown here is derived from an EMBL/GenBank/DDBJ whole genome shotgun (WGS) entry which is preliminary data.</text>
</comment>
<gene>
    <name evidence="1" type="ORF">DPMN_185602</name>
</gene>
<organism evidence="1 2">
    <name type="scientific">Dreissena polymorpha</name>
    <name type="common">Zebra mussel</name>
    <name type="synonym">Mytilus polymorpha</name>
    <dbReference type="NCBI Taxonomy" id="45954"/>
    <lineage>
        <taxon>Eukaryota</taxon>
        <taxon>Metazoa</taxon>
        <taxon>Spiralia</taxon>
        <taxon>Lophotrochozoa</taxon>
        <taxon>Mollusca</taxon>
        <taxon>Bivalvia</taxon>
        <taxon>Autobranchia</taxon>
        <taxon>Heteroconchia</taxon>
        <taxon>Euheterodonta</taxon>
        <taxon>Imparidentia</taxon>
        <taxon>Neoheterodontei</taxon>
        <taxon>Myida</taxon>
        <taxon>Dreissenoidea</taxon>
        <taxon>Dreissenidae</taxon>
        <taxon>Dreissena</taxon>
    </lineage>
</organism>
<reference evidence="1" key="2">
    <citation type="submission" date="2020-11" db="EMBL/GenBank/DDBJ databases">
        <authorList>
            <person name="McCartney M.A."/>
            <person name="Auch B."/>
            <person name="Kono T."/>
            <person name="Mallez S."/>
            <person name="Becker A."/>
            <person name="Gohl D.M."/>
            <person name="Silverstein K.A.T."/>
            <person name="Koren S."/>
            <person name="Bechman K.B."/>
            <person name="Herman A."/>
            <person name="Abrahante J.E."/>
            <person name="Garbe J."/>
        </authorList>
    </citation>
    <scope>NUCLEOTIDE SEQUENCE</scope>
    <source>
        <strain evidence="1">Duluth1</strain>
        <tissue evidence="1">Whole animal</tissue>
    </source>
</reference>
<keyword evidence="2" id="KW-1185">Reference proteome</keyword>
<reference evidence="1" key="1">
    <citation type="journal article" date="2019" name="bioRxiv">
        <title>The Genome of the Zebra Mussel, Dreissena polymorpha: A Resource for Invasive Species Research.</title>
        <authorList>
            <person name="McCartney M.A."/>
            <person name="Auch B."/>
            <person name="Kono T."/>
            <person name="Mallez S."/>
            <person name="Zhang Y."/>
            <person name="Obille A."/>
            <person name="Becker A."/>
            <person name="Abrahante J.E."/>
            <person name="Garbe J."/>
            <person name="Badalamenti J.P."/>
            <person name="Herman A."/>
            <person name="Mangelson H."/>
            <person name="Liachko I."/>
            <person name="Sullivan S."/>
            <person name="Sone E.D."/>
            <person name="Koren S."/>
            <person name="Silverstein K.A.T."/>
            <person name="Beckman K.B."/>
            <person name="Gohl D.M."/>
        </authorList>
    </citation>
    <scope>NUCLEOTIDE SEQUENCE</scope>
    <source>
        <strain evidence="1">Duluth1</strain>
        <tissue evidence="1">Whole animal</tissue>
    </source>
</reference>
<sequence>MKIDFRIPCGVCGYGPKRLCCDSTKGWVGFRNSNYEEITETNLAFGLNNTLHRRMDRCFLKNLNGIDKQEMIKLRTTLDYIARKELNEIKENEVILEKELLDVSSCENKHCTLKFWVPSKDFIK</sequence>
<name>A0A9D4I7F9_DREPO</name>
<evidence type="ECO:0000313" key="2">
    <source>
        <dbReference type="Proteomes" id="UP000828390"/>
    </source>
</evidence>
<protein>
    <submittedName>
        <fullName evidence="1">Uncharacterized protein</fullName>
    </submittedName>
</protein>
<evidence type="ECO:0000313" key="1">
    <source>
        <dbReference type="EMBL" id="KAH3751059.1"/>
    </source>
</evidence>
<proteinExistence type="predicted"/>
<dbReference type="Proteomes" id="UP000828390">
    <property type="component" value="Unassembled WGS sequence"/>
</dbReference>
<accession>A0A9D4I7F9</accession>
<dbReference type="AlphaFoldDB" id="A0A9D4I7F9"/>